<protein>
    <submittedName>
        <fullName evidence="3">Uncharacterized protein</fullName>
    </submittedName>
</protein>
<gene>
    <name evidence="3" type="ORF">G6F51_007449</name>
</gene>
<name>A0A9P6Y9T1_RHIOR</name>
<comment type="caution">
    <text evidence="3">The sequence shown here is derived from an EMBL/GenBank/DDBJ whole genome shotgun (WGS) entry which is preliminary data.</text>
</comment>
<organism evidence="3 4">
    <name type="scientific">Rhizopus oryzae</name>
    <name type="common">Mucormycosis agent</name>
    <name type="synonym">Rhizopus arrhizus var. delemar</name>
    <dbReference type="NCBI Taxonomy" id="64495"/>
    <lineage>
        <taxon>Eukaryota</taxon>
        <taxon>Fungi</taxon>
        <taxon>Fungi incertae sedis</taxon>
        <taxon>Mucoromycota</taxon>
        <taxon>Mucoromycotina</taxon>
        <taxon>Mucoromycetes</taxon>
        <taxon>Mucorales</taxon>
        <taxon>Mucorineae</taxon>
        <taxon>Rhizopodaceae</taxon>
        <taxon>Rhizopus</taxon>
    </lineage>
</organism>
<evidence type="ECO:0000313" key="3">
    <source>
        <dbReference type="EMBL" id="KAG1542160.1"/>
    </source>
</evidence>
<dbReference type="Proteomes" id="UP000717996">
    <property type="component" value="Unassembled WGS sequence"/>
</dbReference>
<proteinExistence type="predicted"/>
<feature type="compositionally biased region" description="Polar residues" evidence="2">
    <location>
        <begin position="1"/>
        <end position="16"/>
    </location>
</feature>
<evidence type="ECO:0000313" key="4">
    <source>
        <dbReference type="Proteomes" id="UP000717996"/>
    </source>
</evidence>
<keyword evidence="1" id="KW-0175">Coiled coil</keyword>
<accession>A0A9P6Y9T1</accession>
<feature type="coiled-coil region" evidence="1">
    <location>
        <begin position="147"/>
        <end position="190"/>
    </location>
</feature>
<dbReference type="AlphaFoldDB" id="A0A9P6Y9T1"/>
<feature type="region of interest" description="Disordered" evidence="2">
    <location>
        <begin position="1"/>
        <end position="82"/>
    </location>
</feature>
<evidence type="ECO:0000256" key="2">
    <source>
        <dbReference type="SAM" id="MobiDB-lite"/>
    </source>
</evidence>
<evidence type="ECO:0000256" key="1">
    <source>
        <dbReference type="SAM" id="Coils"/>
    </source>
</evidence>
<dbReference type="EMBL" id="JAANIT010001113">
    <property type="protein sequence ID" value="KAG1542160.1"/>
    <property type="molecule type" value="Genomic_DNA"/>
</dbReference>
<feature type="compositionally biased region" description="Low complexity" evidence="2">
    <location>
        <begin position="32"/>
        <end position="82"/>
    </location>
</feature>
<sequence length="411" mass="46435">MSERTANLTNISGNSSKRVRVPIVIPAPSPTDVPSSSFSPSPSPDPVSVSDPVSFSDTVSTSDPVSVSVSDPDSVPCSSFDSSAPLHLDSYVKTEDIRDISDPEPVPCSSFDSSAPLHLDSHVKTEGIRNVSDLTSQMIGTQMQLLYQFLQQQQQQYQQQQQQIQEQQQRQQEQQQREMLRGEIDKIKKDCGNYLTEYYHGYVAGHEIDFDVNESITHKTNRKVRRLLHQQVRKNRCFNVLTDSQIFTMIRSRYYYMVCKAKGKTAATAKSACRNRVKAKLSIRRSVYMANPSAFDARFPFAGKILTVDWTSDEEDGPEDDYGRTFLVKRPSFRSNEVLEFHKELQKAYKESLKVKKAPPTVRRRIENVEAEFPDKIDHEYYPSWAFSSPGLGFPTSVSGSSFSAAANPMQ</sequence>
<reference evidence="3" key="1">
    <citation type="journal article" date="2020" name="Microb. Genom.">
        <title>Genetic diversity of clinical and environmental Mucorales isolates obtained from an investigation of mucormycosis cases among solid organ transplant recipients.</title>
        <authorList>
            <person name="Nguyen M.H."/>
            <person name="Kaul D."/>
            <person name="Muto C."/>
            <person name="Cheng S.J."/>
            <person name="Richter R.A."/>
            <person name="Bruno V.M."/>
            <person name="Liu G."/>
            <person name="Beyhan S."/>
            <person name="Sundermann A.J."/>
            <person name="Mounaud S."/>
            <person name="Pasculle A.W."/>
            <person name="Nierman W.C."/>
            <person name="Driscoll E."/>
            <person name="Cumbie R."/>
            <person name="Clancy C.J."/>
            <person name="Dupont C.L."/>
        </authorList>
    </citation>
    <scope>NUCLEOTIDE SEQUENCE</scope>
    <source>
        <strain evidence="3">GL16</strain>
    </source>
</reference>